<evidence type="ECO:0000313" key="1">
    <source>
        <dbReference type="EMBL" id="MDQ0933358.1"/>
    </source>
</evidence>
<accession>A0ABU0RNR2</accession>
<dbReference type="EMBL" id="JAUSZS010000004">
    <property type="protein sequence ID" value="MDQ0933358.1"/>
    <property type="molecule type" value="Genomic_DNA"/>
</dbReference>
<reference evidence="1 2" key="1">
    <citation type="submission" date="2023-07" db="EMBL/GenBank/DDBJ databases">
        <title>Comparative genomics of wheat-associated soil bacteria to identify genetic determinants of phenazine resistance.</title>
        <authorList>
            <person name="Mouncey N."/>
        </authorList>
    </citation>
    <scope>NUCLEOTIDE SEQUENCE [LARGE SCALE GENOMIC DNA]</scope>
    <source>
        <strain evidence="1 2">W2I16</strain>
    </source>
</reference>
<sequence length="209" mass="22565">MPKVAASGVARRDGWESELDALDRAAQASLDGLVEEVMRRSWKPSSGADELQAEIQRTLDEWFTKHDVRGTLVVASDGIAVPAGQASITVRTHYIDDDAAEAITDRAKAMRSGITTLRVVDTGEGRDALADILGVMGDAPRLLTLDILKRLAALDETAYDGWTFGDLKRVLETEGEEPKKSNGRMVVHRDHVLRALANRDGDASASTAG</sequence>
<keyword evidence="2" id="KW-1185">Reference proteome</keyword>
<protein>
    <submittedName>
        <fullName evidence="1">Uncharacterized protein</fullName>
    </submittedName>
</protein>
<proteinExistence type="predicted"/>
<evidence type="ECO:0000313" key="2">
    <source>
        <dbReference type="Proteomes" id="UP001223072"/>
    </source>
</evidence>
<dbReference type="Proteomes" id="UP001223072">
    <property type="component" value="Unassembled WGS sequence"/>
</dbReference>
<organism evidence="1 2">
    <name type="scientific">Streptomyces turgidiscabies</name>
    <dbReference type="NCBI Taxonomy" id="85558"/>
    <lineage>
        <taxon>Bacteria</taxon>
        <taxon>Bacillati</taxon>
        <taxon>Actinomycetota</taxon>
        <taxon>Actinomycetes</taxon>
        <taxon>Kitasatosporales</taxon>
        <taxon>Streptomycetaceae</taxon>
        <taxon>Streptomyces</taxon>
    </lineage>
</organism>
<gene>
    <name evidence="1" type="ORF">QFZ49_003298</name>
</gene>
<name>A0ABU0RNR2_9ACTN</name>
<comment type="caution">
    <text evidence="1">The sequence shown here is derived from an EMBL/GenBank/DDBJ whole genome shotgun (WGS) entry which is preliminary data.</text>
</comment>